<evidence type="ECO:0000313" key="4">
    <source>
        <dbReference type="Proteomes" id="UP000252770"/>
    </source>
</evidence>
<dbReference type="Proteomes" id="UP000252770">
    <property type="component" value="Unassembled WGS sequence"/>
</dbReference>
<dbReference type="InterPro" id="IPR036291">
    <property type="entry name" value="NAD(P)-bd_dom_sf"/>
</dbReference>
<keyword evidence="4" id="KW-1185">Reference proteome</keyword>
<name>A0A367YX27_9ACTN</name>
<dbReference type="AlphaFoldDB" id="A0A367YX27"/>
<comment type="similarity">
    <text evidence="1">Belongs to the short-chain dehydrogenases/reductases (SDR) family.</text>
</comment>
<reference evidence="3 4" key="1">
    <citation type="submission" date="2018-07" db="EMBL/GenBank/DDBJ databases">
        <title>Desertimonas flava gen. nov. sp. nov.</title>
        <authorList>
            <person name="Liu S."/>
        </authorList>
    </citation>
    <scope>NUCLEOTIDE SEQUENCE [LARGE SCALE GENOMIC DNA]</scope>
    <source>
        <strain evidence="3 4">16Sb5-5</strain>
    </source>
</reference>
<proteinExistence type="inferred from homology"/>
<evidence type="ECO:0000313" key="3">
    <source>
        <dbReference type="EMBL" id="RCK70455.1"/>
    </source>
</evidence>
<dbReference type="PANTHER" id="PTHR24320:SF148">
    <property type="entry name" value="NAD(P)-BINDING ROSSMANN-FOLD SUPERFAMILY PROTEIN"/>
    <property type="match status" value="1"/>
</dbReference>
<protein>
    <submittedName>
        <fullName evidence="3">SDR family NAD(P)-dependent oxidoreductase</fullName>
    </submittedName>
</protein>
<gene>
    <name evidence="3" type="ORF">DT076_05575</name>
</gene>
<evidence type="ECO:0000256" key="2">
    <source>
        <dbReference type="ARBA" id="ARBA00023002"/>
    </source>
</evidence>
<dbReference type="PROSITE" id="PS51318">
    <property type="entry name" value="TAT"/>
    <property type="match status" value="1"/>
</dbReference>
<dbReference type="GO" id="GO:0016491">
    <property type="term" value="F:oxidoreductase activity"/>
    <property type="evidence" value="ECO:0007669"/>
    <property type="project" value="UniProtKB-KW"/>
</dbReference>
<dbReference type="SUPFAM" id="SSF51735">
    <property type="entry name" value="NAD(P)-binding Rossmann-fold domains"/>
    <property type="match status" value="1"/>
</dbReference>
<dbReference type="InterPro" id="IPR006311">
    <property type="entry name" value="TAT_signal"/>
</dbReference>
<accession>A0A367YX27</accession>
<keyword evidence="2" id="KW-0560">Oxidoreductase</keyword>
<sequence>MPAGTGTPKGRGVTRRALLRGAVVAAAAGSVGFAGGRFTAPPSAVPAWTAADMPSQAGRRAVVTGGNGYPQDGRSGLGYHEALGLARAGADVTIASRHQGRGEEAVRRIRAAAPGARVRFETLDLTDLASITAFVARMEDAGDRLDLLINNAGVQGRLEREETPEGLERVFATNARGPFVLSAGLRPLLQRGTAPRIVWTSSSRVGEIDFDDLQKVRSYDYGRAYDDTKLGALLMAFECQRRSTAGGWGIASLAVHPGVCRTSIVVDGPGLDTPEGFRFQYLPFMWQDAAVGALPALYAATSPMATGGAYYGPRDVQGLRGAPTYAPVPEAARDPDLARRYWETMEDLAGLSFS</sequence>
<dbReference type="InterPro" id="IPR002347">
    <property type="entry name" value="SDR_fam"/>
</dbReference>
<dbReference type="Gene3D" id="3.40.50.720">
    <property type="entry name" value="NAD(P)-binding Rossmann-like Domain"/>
    <property type="match status" value="1"/>
</dbReference>
<dbReference type="EMBL" id="QOUI01000003">
    <property type="protein sequence ID" value="RCK70455.1"/>
    <property type="molecule type" value="Genomic_DNA"/>
</dbReference>
<comment type="caution">
    <text evidence="3">The sequence shown here is derived from an EMBL/GenBank/DDBJ whole genome shotgun (WGS) entry which is preliminary data.</text>
</comment>
<dbReference type="Pfam" id="PF00106">
    <property type="entry name" value="adh_short"/>
    <property type="match status" value="1"/>
</dbReference>
<dbReference type="PANTHER" id="PTHR24320">
    <property type="entry name" value="RETINOL DEHYDROGENASE"/>
    <property type="match status" value="1"/>
</dbReference>
<organism evidence="3 4">
    <name type="scientific">Desertihabitans brevis</name>
    <dbReference type="NCBI Taxonomy" id="2268447"/>
    <lineage>
        <taxon>Bacteria</taxon>
        <taxon>Bacillati</taxon>
        <taxon>Actinomycetota</taxon>
        <taxon>Actinomycetes</taxon>
        <taxon>Propionibacteriales</taxon>
        <taxon>Propionibacteriaceae</taxon>
        <taxon>Desertihabitans</taxon>
    </lineage>
</organism>
<evidence type="ECO:0000256" key="1">
    <source>
        <dbReference type="ARBA" id="ARBA00006484"/>
    </source>
</evidence>